<evidence type="ECO:0000256" key="15">
    <source>
        <dbReference type="ARBA" id="ARBA00023027"/>
    </source>
</evidence>
<dbReference type="GO" id="GO:0008137">
    <property type="term" value="F:NADH dehydrogenase (ubiquinone) activity"/>
    <property type="evidence" value="ECO:0007669"/>
    <property type="project" value="UniProtKB-EC"/>
</dbReference>
<feature type="transmembrane region" description="Helical" evidence="22">
    <location>
        <begin position="72"/>
        <end position="89"/>
    </location>
</feature>
<comment type="similarity">
    <text evidence="4">Belongs to the complex I subunit 4 family.</text>
</comment>
<keyword evidence="7" id="KW-0150">Chloroplast</keyword>
<feature type="transmembrane region" description="Helical" evidence="22">
    <location>
        <begin position="600"/>
        <end position="622"/>
    </location>
</feature>
<keyword evidence="15" id="KW-0520">NAD</keyword>
<feature type="transmembrane region" description="Helical" evidence="22">
    <location>
        <begin position="334"/>
        <end position="364"/>
    </location>
</feature>
<feature type="transmembrane region" description="Helical" evidence="22">
    <location>
        <begin position="783"/>
        <end position="804"/>
    </location>
</feature>
<feature type="transmembrane region" description="Helical" evidence="22">
    <location>
        <begin position="719"/>
        <end position="743"/>
    </location>
</feature>
<feature type="transmembrane region" description="Helical" evidence="22">
    <location>
        <begin position="95"/>
        <end position="115"/>
    </location>
</feature>
<dbReference type="PANTHER" id="PTHR43507:SF21">
    <property type="entry name" value="NAD(P)H-QUINONE OXIDOREDUCTASE CHAIN 4, CHLOROPLASTIC"/>
    <property type="match status" value="1"/>
</dbReference>
<feature type="transmembrane region" description="Helical" evidence="22">
    <location>
        <begin position="422"/>
        <end position="439"/>
    </location>
</feature>
<keyword evidence="11" id="KW-0521">NADP</keyword>
<keyword evidence="13" id="KW-1278">Translocase</keyword>
<evidence type="ECO:0000256" key="18">
    <source>
        <dbReference type="ARBA" id="ARBA00029876"/>
    </source>
</evidence>
<comment type="caution">
    <text evidence="25">The sequence shown here is derived from an EMBL/GenBank/DDBJ whole genome shotgun (WGS) entry which is preliminary data.</text>
</comment>
<dbReference type="NCBIfam" id="TIGR01972">
    <property type="entry name" value="NDH_I_M"/>
    <property type="match status" value="1"/>
</dbReference>
<feature type="domain" description="NADH:quinone oxidoreductase/Mrp antiporter transmembrane" evidence="23">
    <location>
        <begin position="614"/>
        <end position="897"/>
    </location>
</feature>
<dbReference type="GO" id="GO:0042773">
    <property type="term" value="P:ATP synthesis coupled electron transport"/>
    <property type="evidence" value="ECO:0007669"/>
    <property type="project" value="InterPro"/>
</dbReference>
<evidence type="ECO:0000256" key="3">
    <source>
        <dbReference type="ARBA" id="ARBA00008200"/>
    </source>
</evidence>
<evidence type="ECO:0000256" key="11">
    <source>
        <dbReference type="ARBA" id="ARBA00022857"/>
    </source>
</evidence>
<evidence type="ECO:0000256" key="9">
    <source>
        <dbReference type="ARBA" id="ARBA00022692"/>
    </source>
</evidence>
<feature type="transmembrane region" description="Helical" evidence="22">
    <location>
        <begin position="810"/>
        <end position="831"/>
    </location>
</feature>
<evidence type="ECO:0000259" key="23">
    <source>
        <dbReference type="Pfam" id="PF00361"/>
    </source>
</evidence>
<proteinExistence type="inferred from homology"/>
<evidence type="ECO:0000256" key="10">
    <source>
        <dbReference type="ARBA" id="ARBA00022719"/>
    </source>
</evidence>
<feature type="transmembrane region" description="Helical" evidence="22">
    <location>
        <begin position="127"/>
        <end position="149"/>
    </location>
</feature>
<evidence type="ECO:0000256" key="6">
    <source>
        <dbReference type="ARBA" id="ARBA00018648"/>
    </source>
</evidence>
<dbReference type="Pfam" id="PF01010">
    <property type="entry name" value="Proton_antipo_C"/>
    <property type="match status" value="1"/>
</dbReference>
<keyword evidence="10" id="KW-0874">Quinone</keyword>
<dbReference type="PRINTS" id="PR01434">
    <property type="entry name" value="NADHDHGNASE5"/>
</dbReference>
<comment type="subunit">
    <text evidence="5">NDH is composed of at least 16 different subunits, 5 of which are encoded in the nucleus.</text>
</comment>
<evidence type="ECO:0000259" key="24">
    <source>
        <dbReference type="Pfam" id="PF01010"/>
    </source>
</evidence>
<comment type="catalytic activity">
    <reaction evidence="20">
        <text>a plastoquinone + NADPH + (n+1) H(+)(in) = a plastoquinol + NADP(+) + n H(+)(out)</text>
        <dbReference type="Rhea" id="RHEA:42612"/>
        <dbReference type="Rhea" id="RHEA-COMP:9561"/>
        <dbReference type="Rhea" id="RHEA-COMP:9562"/>
        <dbReference type="ChEBI" id="CHEBI:15378"/>
        <dbReference type="ChEBI" id="CHEBI:17757"/>
        <dbReference type="ChEBI" id="CHEBI:57783"/>
        <dbReference type="ChEBI" id="CHEBI:58349"/>
        <dbReference type="ChEBI" id="CHEBI:62192"/>
    </reaction>
</comment>
<accession>A0AA38SLF4</accession>
<dbReference type="GO" id="GO:0003954">
    <property type="term" value="F:NADH dehydrogenase activity"/>
    <property type="evidence" value="ECO:0007669"/>
    <property type="project" value="TreeGrafter"/>
</dbReference>
<feature type="transmembrane region" description="Helical" evidence="22">
    <location>
        <begin position="749"/>
        <end position="767"/>
    </location>
</feature>
<evidence type="ECO:0000313" key="26">
    <source>
        <dbReference type="Proteomes" id="UP001172457"/>
    </source>
</evidence>
<sequence length="1052" mass="117547">MLELLLTTYAFCYHFQLDDPLIQLVEDYKWIDFFDFRWKLGIDGLSIGPVLLTGFITTLATLAAWPVTRDSRLFHFLMLAMYSGQIGSFSSRDLLLFFIMWELELIPVYLLLSMWGGKKRLYSATKFILYTAGGSIFLLMGVLGVGLYGSNEPTLNFETSVNQSYPVALEIILYIAFFIAFAVKSPILPLHTWLPDTHGEAHYSTCMLLAGILLKMGAYGLIRINMELLPHAHSIFSPWLMIVGTIQIIYAASTSPGQRNLKKRIAYSSVSHMGFILIGISSITDTGLNGAILQIISHGFIGAALFFLAGTSYDRIRLVYLDEMGGVAIPMPKIFTMFSSFSMASLALPGMSGFVAEVLVFLGIITSQKYLLMPKIAITFVMAIGMILTPIYSLSMSRQMFYGYKLFNTPNSSVFDSGPRELFVSISIFLPVIGIGMYPDFVLSLSVDKVEVKRPEVAKPCVKIVLEAVIVDLLDLLYKMACRHSDSNRDALALLPKSSVDGENKTPHHHNTYQYAWIIPFLPLPVPMLIGLGLLLFPTATKSLRRMWAFQSVLLLSIVMIFSMNLSIHQINSSSVYQYVWSWIINNDFSLEFGYLIDPLTSIMSILITTVGILVLIYRFWFTRPVAAKACQKAFVTNRVGDFGLLLGILGFYWITGSFEFRDLFQIFNNLISNNEVNFLFVTLCAVLLFAGAIAKSAQFPLHVWLPDAMEGPTPISALIHAATMVAAGIFLVARLMPLFIVIPHIMNFISLIGIITVFLGATLALAQKDIKRGLAYSTMSQLGYMMLALGMGSYRSALFHLITHAYSKALLFLGSGSVIHSMETLVGYCPKKSQNMVLMGGLTKHVPITKISFLLGTLSLCGIPPLACFWSKDEILNDSWLYSPIFAIIAWSTAGLTAFYMCRIYLLTFEGHLNVHFQNYSGKKNTPFYSISLWGKEGAVWVMKMGIILELGSKETWALLLGVFAIFLHTRTNKNFSGGKISPIVATLAFYNLVCYFWGKTIRNRTNSYGSFTLPLVKNSRKVFEYKKGNTNTFNLVNDVKEQNRDTTNTF</sequence>
<comment type="subcellular location">
    <subcellularLocation>
        <location evidence="2">Plastid</location>
        <location evidence="2">Chloroplast thylakoid membrane</location>
        <topology evidence="2">Multi-pass membrane protein</topology>
    </subcellularLocation>
</comment>
<evidence type="ECO:0000256" key="4">
    <source>
        <dbReference type="ARBA" id="ARBA00009025"/>
    </source>
</evidence>
<feature type="domain" description="NADH:quinone oxidoreductase/Mrp antiporter transmembrane" evidence="23">
    <location>
        <begin position="91"/>
        <end position="374"/>
    </location>
</feature>
<keyword evidence="9 22" id="KW-0812">Transmembrane</keyword>
<evidence type="ECO:0000256" key="17">
    <source>
        <dbReference type="ARBA" id="ARBA00023136"/>
    </source>
</evidence>
<evidence type="ECO:0000256" key="12">
    <source>
        <dbReference type="ARBA" id="ARBA00022957"/>
    </source>
</evidence>
<dbReference type="GO" id="GO:0048039">
    <property type="term" value="F:ubiquinone binding"/>
    <property type="evidence" value="ECO:0007669"/>
    <property type="project" value="TreeGrafter"/>
</dbReference>
<feature type="domain" description="NADH:ubiquinone/plastoquinone oxidoreductase chloroplast chain 5 C-terminal" evidence="24">
    <location>
        <begin position="904"/>
        <end position="950"/>
    </location>
</feature>
<feature type="transmembrane region" description="Helical" evidence="22">
    <location>
        <begin position="548"/>
        <end position="568"/>
    </location>
</feature>
<dbReference type="Pfam" id="PF00361">
    <property type="entry name" value="Proton_antipo_M"/>
    <property type="match status" value="2"/>
</dbReference>
<feature type="transmembrane region" description="Helical" evidence="22">
    <location>
        <begin position="290"/>
        <end position="313"/>
    </location>
</feature>
<feature type="transmembrane region" description="Helical" evidence="22">
    <location>
        <begin position="982"/>
        <end position="1000"/>
    </location>
</feature>
<dbReference type="AlphaFoldDB" id="A0AA38SLF4"/>
<feature type="transmembrane region" description="Helical" evidence="22">
    <location>
        <begin position="45"/>
        <end position="65"/>
    </location>
</feature>
<dbReference type="PANTHER" id="PTHR43507">
    <property type="entry name" value="NADH-UBIQUINONE OXIDOREDUCTASE CHAIN 4"/>
    <property type="match status" value="1"/>
</dbReference>
<keyword evidence="14 22" id="KW-1133">Transmembrane helix</keyword>
<evidence type="ECO:0000256" key="21">
    <source>
        <dbReference type="ARBA" id="ARBA00048026"/>
    </source>
</evidence>
<evidence type="ECO:0000256" key="19">
    <source>
        <dbReference type="ARBA" id="ARBA00031649"/>
    </source>
</evidence>
<dbReference type="GO" id="GO:0015990">
    <property type="term" value="P:electron transport coupled proton transport"/>
    <property type="evidence" value="ECO:0007669"/>
    <property type="project" value="TreeGrafter"/>
</dbReference>
<evidence type="ECO:0000256" key="1">
    <source>
        <dbReference type="ARBA" id="ARBA00004059"/>
    </source>
</evidence>
<evidence type="ECO:0000256" key="22">
    <source>
        <dbReference type="SAM" id="Phobius"/>
    </source>
</evidence>
<dbReference type="InterPro" id="IPR002128">
    <property type="entry name" value="NADH_UbQ_OxRdtase_chlpt_su5_C"/>
</dbReference>
<feature type="transmembrane region" description="Helical" evidence="22">
    <location>
        <begin position="852"/>
        <end position="873"/>
    </location>
</feature>
<feature type="transmembrane region" description="Helical" evidence="22">
    <location>
        <begin position="234"/>
        <end position="253"/>
    </location>
</feature>
<feature type="transmembrane region" description="Helical" evidence="22">
    <location>
        <begin position="203"/>
        <end position="222"/>
    </location>
</feature>
<feature type="transmembrane region" description="Helical" evidence="22">
    <location>
        <begin position="952"/>
        <end position="970"/>
    </location>
</feature>
<evidence type="ECO:0000256" key="2">
    <source>
        <dbReference type="ARBA" id="ARBA00004454"/>
    </source>
</evidence>
<dbReference type="InterPro" id="IPR001750">
    <property type="entry name" value="ND/Mrp_TM"/>
</dbReference>
<dbReference type="InterPro" id="IPR003918">
    <property type="entry name" value="NADH_UbQ_OxRdtase"/>
</dbReference>
<dbReference type="Proteomes" id="UP001172457">
    <property type="component" value="Unassembled WGS sequence"/>
</dbReference>
<dbReference type="EMBL" id="JARYMX010000437">
    <property type="protein sequence ID" value="KAJ9535242.1"/>
    <property type="molecule type" value="Genomic_DNA"/>
</dbReference>
<feature type="transmembrane region" description="Helical" evidence="22">
    <location>
        <begin position="679"/>
        <end position="698"/>
    </location>
</feature>
<comment type="catalytic activity">
    <reaction evidence="21">
        <text>a plastoquinone + NADH + (n+1) H(+)(in) = a plastoquinol + NAD(+) + n H(+)(out)</text>
        <dbReference type="Rhea" id="RHEA:42608"/>
        <dbReference type="Rhea" id="RHEA-COMP:9561"/>
        <dbReference type="Rhea" id="RHEA-COMP:9562"/>
        <dbReference type="ChEBI" id="CHEBI:15378"/>
        <dbReference type="ChEBI" id="CHEBI:17757"/>
        <dbReference type="ChEBI" id="CHEBI:57540"/>
        <dbReference type="ChEBI" id="CHEBI:57945"/>
        <dbReference type="ChEBI" id="CHEBI:62192"/>
    </reaction>
</comment>
<feature type="transmembrane region" description="Helical" evidence="22">
    <location>
        <begin position="885"/>
        <end position="907"/>
    </location>
</feature>
<name>A0AA38SLF4_9ASTR</name>
<reference evidence="25" key="1">
    <citation type="submission" date="2023-03" db="EMBL/GenBank/DDBJ databases">
        <title>Chromosome-scale reference genome and RAD-based genetic map of yellow starthistle (Centaurea solstitialis) reveal putative structural variation and QTLs associated with invader traits.</title>
        <authorList>
            <person name="Reatini B."/>
            <person name="Cang F.A."/>
            <person name="Jiang Q."/>
            <person name="Mckibben M.T.W."/>
            <person name="Barker M.S."/>
            <person name="Rieseberg L.H."/>
            <person name="Dlugosch K.M."/>
        </authorList>
    </citation>
    <scope>NUCLEOTIDE SEQUENCE</scope>
    <source>
        <strain evidence="25">CAN-66</strain>
        <tissue evidence="25">Leaf</tissue>
    </source>
</reference>
<feature type="transmembrane region" description="Helical" evidence="22">
    <location>
        <begin position="515"/>
        <end position="536"/>
    </location>
</feature>
<feature type="transmembrane region" description="Helical" evidence="22">
    <location>
        <begin position="265"/>
        <end position="284"/>
    </location>
</feature>
<evidence type="ECO:0000256" key="14">
    <source>
        <dbReference type="ARBA" id="ARBA00022989"/>
    </source>
</evidence>
<evidence type="ECO:0000256" key="5">
    <source>
        <dbReference type="ARBA" id="ARBA00011199"/>
    </source>
</evidence>
<evidence type="ECO:0000256" key="16">
    <source>
        <dbReference type="ARBA" id="ARBA00023078"/>
    </source>
</evidence>
<dbReference type="GO" id="GO:0009535">
    <property type="term" value="C:chloroplast thylakoid membrane"/>
    <property type="evidence" value="ECO:0007669"/>
    <property type="project" value="UniProtKB-SubCell"/>
</dbReference>
<comment type="similarity">
    <text evidence="3">Belongs to the complex I subunit 5 family.</text>
</comment>
<feature type="transmembrane region" description="Helical" evidence="22">
    <location>
        <begin position="164"/>
        <end position="183"/>
    </location>
</feature>
<keyword evidence="8" id="KW-0934">Plastid</keyword>
<dbReference type="InterPro" id="IPR010227">
    <property type="entry name" value="NADH_Q_OxRdtase_chainM/4"/>
</dbReference>
<dbReference type="PRINTS" id="PR01435">
    <property type="entry name" value="NPOXDRDTASE5"/>
</dbReference>
<keyword evidence="12" id="KW-0618">Plastoquinone</keyword>
<feature type="transmembrane region" description="Helical" evidence="22">
    <location>
        <begin position="643"/>
        <end position="659"/>
    </location>
</feature>
<evidence type="ECO:0000256" key="7">
    <source>
        <dbReference type="ARBA" id="ARBA00022528"/>
    </source>
</evidence>
<gene>
    <name evidence="25" type="ORF">OSB04_un001667</name>
</gene>
<keyword evidence="16" id="KW-0793">Thylakoid</keyword>
<organism evidence="25 26">
    <name type="scientific">Centaurea solstitialis</name>
    <name type="common">yellow star-thistle</name>
    <dbReference type="NCBI Taxonomy" id="347529"/>
    <lineage>
        <taxon>Eukaryota</taxon>
        <taxon>Viridiplantae</taxon>
        <taxon>Streptophyta</taxon>
        <taxon>Embryophyta</taxon>
        <taxon>Tracheophyta</taxon>
        <taxon>Spermatophyta</taxon>
        <taxon>Magnoliopsida</taxon>
        <taxon>eudicotyledons</taxon>
        <taxon>Gunneridae</taxon>
        <taxon>Pentapetalae</taxon>
        <taxon>asterids</taxon>
        <taxon>campanulids</taxon>
        <taxon>Asterales</taxon>
        <taxon>Asteraceae</taxon>
        <taxon>Carduoideae</taxon>
        <taxon>Cardueae</taxon>
        <taxon>Centaureinae</taxon>
        <taxon>Centaurea</taxon>
    </lineage>
</organism>
<evidence type="ECO:0000256" key="20">
    <source>
        <dbReference type="ARBA" id="ARBA00047726"/>
    </source>
</evidence>
<comment type="function">
    <text evidence="1">NDH shuttles electrons from NAD(P)H:plastoquinone, via FMN and iron-sulfur (Fe-S) centers, to quinones in the photosynthetic chain and possibly in a chloroplast respiratory chain. The immediate electron acceptor for the enzyme in this species is believed to be plastoquinone. Couples the redox reaction to proton translocation, and thus conserves the redox energy in a proton gradient.</text>
</comment>
<feature type="transmembrane region" description="Helical" evidence="22">
    <location>
        <begin position="376"/>
        <end position="395"/>
    </location>
</feature>
<keyword evidence="17 22" id="KW-0472">Membrane</keyword>
<keyword evidence="26" id="KW-1185">Reference proteome</keyword>
<evidence type="ECO:0000313" key="25">
    <source>
        <dbReference type="EMBL" id="KAJ9535242.1"/>
    </source>
</evidence>
<evidence type="ECO:0000256" key="8">
    <source>
        <dbReference type="ARBA" id="ARBA00022640"/>
    </source>
</evidence>
<protein>
    <recommendedName>
        <fullName evidence="6">NAD(P)H-quinone oxidoreductase subunit 5, chloroplastic</fullName>
    </recommendedName>
    <alternativeName>
        <fullName evidence="19">NAD(P)H dehydrogenase subunit 5</fullName>
    </alternativeName>
    <alternativeName>
        <fullName evidence="18">NADH-plastoquinone oxidoreductase subunit 5</fullName>
    </alternativeName>
</protein>
<evidence type="ECO:0000256" key="13">
    <source>
        <dbReference type="ARBA" id="ARBA00022967"/>
    </source>
</evidence>